<dbReference type="GO" id="GO:0005524">
    <property type="term" value="F:ATP binding"/>
    <property type="evidence" value="ECO:0007669"/>
    <property type="project" value="UniProtKB-KW"/>
</dbReference>
<dbReference type="Gene3D" id="3.40.50.300">
    <property type="entry name" value="P-loop containing nucleotide triphosphate hydrolases"/>
    <property type="match status" value="1"/>
</dbReference>
<feature type="domain" description="Helicase C-terminal" evidence="6">
    <location>
        <begin position="100"/>
        <end position="157"/>
    </location>
</feature>
<name>A0A9Q0F6L4_9ROSI</name>
<protein>
    <recommendedName>
        <fullName evidence="6">Helicase C-terminal domain-containing protein</fullName>
    </recommendedName>
</protein>
<reference evidence="7" key="2">
    <citation type="journal article" date="2023" name="Plants (Basel)">
        <title>Annotation of the Turnera subulata (Passifloraceae) Draft Genome Reveals the S-Locus Evolved after the Divergence of Turneroideae from Passifloroideae in a Stepwise Manner.</title>
        <authorList>
            <person name="Henning P.M."/>
            <person name="Roalson E.H."/>
            <person name="Mir W."/>
            <person name="McCubbin A.G."/>
            <person name="Shore J.S."/>
        </authorList>
    </citation>
    <scope>NUCLEOTIDE SEQUENCE</scope>
    <source>
        <strain evidence="7">F60SS</strain>
    </source>
</reference>
<keyword evidence="2" id="KW-0378">Hydrolase</keyword>
<sequence length="175" mass="19113">MASFNCIALALFIALCFSTMNTGLAARHLLQLPPLPSMPNLPKPAALPPLPTIPAATLPHEILLILHMKFCCRGSQFCYLSSDIYTDSADAKISGVLDYLGTVIEAGCKFLIFAHHQSMIDSIHQFLLKKKVGCIRVDGSTPAASRQTLVSDFQEKDNIRAAVVFEAFMFCSHSL</sequence>
<dbReference type="InterPro" id="IPR049730">
    <property type="entry name" value="SNF2/RAD54-like_C"/>
</dbReference>
<feature type="chain" id="PRO_5040437912" description="Helicase C-terminal domain-containing protein" evidence="5">
    <location>
        <begin position="26"/>
        <end position="175"/>
    </location>
</feature>
<feature type="signal peptide" evidence="5">
    <location>
        <begin position="1"/>
        <end position="25"/>
    </location>
</feature>
<dbReference type="InterPro" id="IPR027417">
    <property type="entry name" value="P-loop_NTPase"/>
</dbReference>
<dbReference type="CDD" id="cd18793">
    <property type="entry name" value="SF2_C_SNF"/>
    <property type="match status" value="1"/>
</dbReference>
<dbReference type="PANTHER" id="PTHR45766">
    <property type="entry name" value="DNA ANNEALING HELICASE AND ENDONUCLEASE ZRANB3 FAMILY MEMBER"/>
    <property type="match status" value="1"/>
</dbReference>
<evidence type="ECO:0000256" key="3">
    <source>
        <dbReference type="ARBA" id="ARBA00022806"/>
    </source>
</evidence>
<dbReference type="GO" id="GO:0006281">
    <property type="term" value="P:DNA repair"/>
    <property type="evidence" value="ECO:0007669"/>
    <property type="project" value="TreeGrafter"/>
</dbReference>
<dbReference type="GO" id="GO:0004520">
    <property type="term" value="F:DNA endonuclease activity"/>
    <property type="evidence" value="ECO:0007669"/>
    <property type="project" value="TreeGrafter"/>
</dbReference>
<evidence type="ECO:0000256" key="5">
    <source>
        <dbReference type="SAM" id="SignalP"/>
    </source>
</evidence>
<proteinExistence type="predicted"/>
<organism evidence="7 8">
    <name type="scientific">Turnera subulata</name>
    <dbReference type="NCBI Taxonomy" id="218843"/>
    <lineage>
        <taxon>Eukaryota</taxon>
        <taxon>Viridiplantae</taxon>
        <taxon>Streptophyta</taxon>
        <taxon>Embryophyta</taxon>
        <taxon>Tracheophyta</taxon>
        <taxon>Spermatophyta</taxon>
        <taxon>Magnoliopsida</taxon>
        <taxon>eudicotyledons</taxon>
        <taxon>Gunneridae</taxon>
        <taxon>Pentapetalae</taxon>
        <taxon>rosids</taxon>
        <taxon>fabids</taxon>
        <taxon>Malpighiales</taxon>
        <taxon>Passifloraceae</taxon>
        <taxon>Turnera</taxon>
    </lineage>
</organism>
<evidence type="ECO:0000256" key="1">
    <source>
        <dbReference type="ARBA" id="ARBA00022741"/>
    </source>
</evidence>
<evidence type="ECO:0000256" key="4">
    <source>
        <dbReference type="ARBA" id="ARBA00022840"/>
    </source>
</evidence>
<dbReference type="InterPro" id="IPR001650">
    <property type="entry name" value="Helicase_C-like"/>
</dbReference>
<dbReference type="GO" id="GO:0031297">
    <property type="term" value="P:replication fork processing"/>
    <property type="evidence" value="ECO:0007669"/>
    <property type="project" value="TreeGrafter"/>
</dbReference>
<dbReference type="Pfam" id="PF00271">
    <property type="entry name" value="Helicase_C"/>
    <property type="match status" value="1"/>
</dbReference>
<reference evidence="7" key="1">
    <citation type="submission" date="2022-02" db="EMBL/GenBank/DDBJ databases">
        <authorList>
            <person name="Henning P.M."/>
            <person name="McCubbin A.G."/>
            <person name="Shore J.S."/>
        </authorList>
    </citation>
    <scope>NUCLEOTIDE SEQUENCE</scope>
    <source>
        <strain evidence="7">F60SS</strain>
        <tissue evidence="7">Leaves</tissue>
    </source>
</reference>
<dbReference type="AlphaFoldDB" id="A0A9Q0F6L4"/>
<keyword evidence="8" id="KW-1185">Reference proteome</keyword>
<dbReference type="GO" id="GO:0016787">
    <property type="term" value="F:hydrolase activity"/>
    <property type="evidence" value="ECO:0007669"/>
    <property type="project" value="UniProtKB-KW"/>
</dbReference>
<keyword evidence="4" id="KW-0067">ATP-binding</keyword>
<evidence type="ECO:0000313" key="8">
    <source>
        <dbReference type="Proteomes" id="UP001141552"/>
    </source>
</evidence>
<gene>
    <name evidence="7" type="ORF">Tsubulata_047927</name>
</gene>
<evidence type="ECO:0000259" key="6">
    <source>
        <dbReference type="Pfam" id="PF00271"/>
    </source>
</evidence>
<dbReference type="OrthoDB" id="1647270at2759"/>
<evidence type="ECO:0000256" key="2">
    <source>
        <dbReference type="ARBA" id="ARBA00022801"/>
    </source>
</evidence>
<dbReference type="GO" id="GO:0004386">
    <property type="term" value="F:helicase activity"/>
    <property type="evidence" value="ECO:0007669"/>
    <property type="project" value="UniProtKB-KW"/>
</dbReference>
<dbReference type="PANTHER" id="PTHR45766:SF3">
    <property type="entry name" value="DNA ANNEALING HELICASE AND ENDONUCLEASE ZRANB3"/>
    <property type="match status" value="1"/>
</dbReference>
<dbReference type="GO" id="GO:0043596">
    <property type="term" value="C:nuclear replication fork"/>
    <property type="evidence" value="ECO:0007669"/>
    <property type="project" value="TreeGrafter"/>
</dbReference>
<keyword evidence="3" id="KW-0347">Helicase</keyword>
<comment type="caution">
    <text evidence="7">The sequence shown here is derived from an EMBL/GenBank/DDBJ whole genome shotgun (WGS) entry which is preliminary data.</text>
</comment>
<dbReference type="EMBL" id="JAKUCV010006779">
    <property type="protein sequence ID" value="KAJ4825918.1"/>
    <property type="molecule type" value="Genomic_DNA"/>
</dbReference>
<keyword evidence="1" id="KW-0547">Nucleotide-binding</keyword>
<evidence type="ECO:0000313" key="7">
    <source>
        <dbReference type="EMBL" id="KAJ4825918.1"/>
    </source>
</evidence>
<accession>A0A9Q0F6L4</accession>
<dbReference type="Proteomes" id="UP001141552">
    <property type="component" value="Unassembled WGS sequence"/>
</dbReference>
<keyword evidence="5" id="KW-0732">Signal</keyword>
<dbReference type="SUPFAM" id="SSF52540">
    <property type="entry name" value="P-loop containing nucleoside triphosphate hydrolases"/>
    <property type="match status" value="1"/>
</dbReference>